<accession>A0A166CR03</accession>
<dbReference type="STRING" id="79200.A0A166CR03"/>
<proteinExistence type="predicted"/>
<dbReference type="GO" id="GO:0005886">
    <property type="term" value="C:plasma membrane"/>
    <property type="evidence" value="ECO:0007669"/>
    <property type="project" value="InterPro"/>
</dbReference>
<dbReference type="AlphaFoldDB" id="A0A166CR03"/>
<dbReference type="InterPro" id="IPR039620">
    <property type="entry name" value="BKI1/MAKR1/3/4"/>
</dbReference>
<name>A0A166CR03_DAUCS</name>
<organism evidence="1">
    <name type="scientific">Daucus carota subsp. sativus</name>
    <name type="common">Carrot</name>
    <dbReference type="NCBI Taxonomy" id="79200"/>
    <lineage>
        <taxon>Eukaryota</taxon>
        <taxon>Viridiplantae</taxon>
        <taxon>Streptophyta</taxon>
        <taxon>Embryophyta</taxon>
        <taxon>Tracheophyta</taxon>
        <taxon>Spermatophyta</taxon>
        <taxon>Magnoliopsida</taxon>
        <taxon>eudicotyledons</taxon>
        <taxon>Gunneridae</taxon>
        <taxon>Pentapetalae</taxon>
        <taxon>asterids</taxon>
        <taxon>campanulids</taxon>
        <taxon>Apiales</taxon>
        <taxon>Apiaceae</taxon>
        <taxon>Apioideae</taxon>
        <taxon>Scandiceae</taxon>
        <taxon>Daucinae</taxon>
        <taxon>Daucus</taxon>
        <taxon>Daucus sect. Daucus</taxon>
    </lineage>
</organism>
<dbReference type="EMBL" id="LNRQ01000002">
    <property type="protein sequence ID" value="KZN04216.1"/>
    <property type="molecule type" value="Genomic_DNA"/>
</dbReference>
<comment type="caution">
    <text evidence="1">The sequence shown here is derived from an EMBL/GenBank/DDBJ whole genome shotgun (WGS) entry which is preliminary data.</text>
</comment>
<gene>
    <name evidence="1" type="ORF">DCAR_005048</name>
</gene>
<dbReference type="GO" id="GO:0019210">
    <property type="term" value="F:kinase inhibitor activity"/>
    <property type="evidence" value="ECO:0007669"/>
    <property type="project" value="InterPro"/>
</dbReference>
<reference evidence="1" key="1">
    <citation type="journal article" date="2016" name="Nat. Genet.">
        <title>A high-quality carrot genome assembly provides new insights into carotenoid accumulation and asterid genome evolution.</title>
        <authorList>
            <person name="Iorizzo M."/>
            <person name="Ellison S."/>
            <person name="Senalik D."/>
            <person name="Zeng P."/>
            <person name="Satapoomin P."/>
            <person name="Huang J."/>
            <person name="Bowman M."/>
            <person name="Iovene M."/>
            <person name="Sanseverino W."/>
            <person name="Cavagnaro P."/>
            <person name="Yildiz M."/>
            <person name="Macko-Podgorni A."/>
            <person name="Moranska E."/>
            <person name="Grzebelus E."/>
            <person name="Grzebelus D."/>
            <person name="Ashrafi H."/>
            <person name="Zheng Z."/>
            <person name="Cheng S."/>
            <person name="Spooner D."/>
            <person name="Van Deynze A."/>
            <person name="Simon P."/>
        </authorList>
    </citation>
    <scope>NUCLEOTIDE SEQUENCE [LARGE SCALE GENOMIC DNA]</scope>
    <source>
        <tissue evidence="1">Leaf</tissue>
    </source>
</reference>
<protein>
    <submittedName>
        <fullName evidence="1">Uncharacterized protein</fullName>
    </submittedName>
</protein>
<evidence type="ECO:0000313" key="1">
    <source>
        <dbReference type="EMBL" id="KZN04216.1"/>
    </source>
</evidence>
<dbReference type="PANTHER" id="PTHR33312:SF21">
    <property type="entry name" value="MEMBRANE-ASSOCIATED KINASE REGULATOR 3-RELATED"/>
    <property type="match status" value="1"/>
</dbReference>
<dbReference type="Gramene" id="KZN04216">
    <property type="protein sequence ID" value="KZN04216"/>
    <property type="gene ID" value="DCAR_005048"/>
</dbReference>
<dbReference type="PANTHER" id="PTHR33312">
    <property type="entry name" value="MEMBRANE-ASSOCIATED KINASE REGULATOR 4-RELATED"/>
    <property type="match status" value="1"/>
</dbReference>
<sequence>MAAHFPTCNLVKEDYIDMAVSSQRSKFCHAMNSSLHPREFEFQMFPSLSERDRTTSPADELIYKGKLLPLHLPPRLQIVEKLLQNSNTYNKYADSFDECFSIPTENTAPLQAPTPLNPVIFHPLNLARPGSAGHNMNTIIS</sequence>